<feature type="compositionally biased region" description="Polar residues" evidence="1">
    <location>
        <begin position="102"/>
        <end position="113"/>
    </location>
</feature>
<evidence type="ECO:0000256" key="1">
    <source>
        <dbReference type="SAM" id="MobiDB-lite"/>
    </source>
</evidence>
<dbReference type="GeneID" id="5430848"/>
<evidence type="ECO:0000313" key="2">
    <source>
        <dbReference type="EMBL" id="ATZ49599.1"/>
    </source>
</evidence>
<sequence>MAKQHGTTNHHCIRASEGNCRQSKTPGNKKYCSVHMQYCKEPGCEMGLPYGLRQFCKVCEGKADREEKLKQETDEKELKKKEASDALASANKGKKKPKTVKQGQNTLVSVAEI</sequence>
<feature type="region of interest" description="Disordered" evidence="1">
    <location>
        <begin position="1"/>
        <end position="26"/>
    </location>
</feature>
<feature type="region of interest" description="Disordered" evidence="1">
    <location>
        <begin position="67"/>
        <end position="113"/>
    </location>
</feature>
<reference evidence="2 3" key="1">
    <citation type="journal article" date="2011" name="PLoS Genet.">
        <title>Genomic analysis of the necrotrophic fungal pathogens Sclerotinia sclerotiorum and Botrytis cinerea.</title>
        <authorList>
            <person name="Amselem J."/>
            <person name="Cuomo C.A."/>
            <person name="van Kan J.A."/>
            <person name="Viaud M."/>
            <person name="Benito E.P."/>
            <person name="Couloux A."/>
            <person name="Coutinho P.M."/>
            <person name="de Vries R.P."/>
            <person name="Dyer P.S."/>
            <person name="Fillinger S."/>
            <person name="Fournier E."/>
            <person name="Gout L."/>
            <person name="Hahn M."/>
            <person name="Kohn L."/>
            <person name="Lapalu N."/>
            <person name="Plummer K.M."/>
            <person name="Pradier J.M."/>
            <person name="Quevillon E."/>
            <person name="Sharon A."/>
            <person name="Simon A."/>
            <person name="ten Have A."/>
            <person name="Tudzynski B."/>
            <person name="Tudzynski P."/>
            <person name="Wincker P."/>
            <person name="Andrew M."/>
            <person name="Anthouard V."/>
            <person name="Beever R.E."/>
            <person name="Beffa R."/>
            <person name="Benoit I."/>
            <person name="Bouzid O."/>
            <person name="Brault B."/>
            <person name="Chen Z."/>
            <person name="Choquer M."/>
            <person name="Collemare J."/>
            <person name="Cotton P."/>
            <person name="Danchin E.G."/>
            <person name="Da Silva C."/>
            <person name="Gautier A."/>
            <person name="Giraud C."/>
            <person name="Giraud T."/>
            <person name="Gonzalez C."/>
            <person name="Grossetete S."/>
            <person name="Guldener U."/>
            <person name="Henrissat B."/>
            <person name="Howlett B.J."/>
            <person name="Kodira C."/>
            <person name="Kretschmer M."/>
            <person name="Lappartient A."/>
            <person name="Leroch M."/>
            <person name="Levis C."/>
            <person name="Mauceli E."/>
            <person name="Neuveglise C."/>
            <person name="Oeser B."/>
            <person name="Pearson M."/>
            <person name="Poulain J."/>
            <person name="Poussereau N."/>
            <person name="Quesneville H."/>
            <person name="Rascle C."/>
            <person name="Schumacher J."/>
            <person name="Segurens B."/>
            <person name="Sexton A."/>
            <person name="Silva E."/>
            <person name="Sirven C."/>
            <person name="Soanes D.M."/>
            <person name="Talbot N.J."/>
            <person name="Templeton M."/>
            <person name="Yandava C."/>
            <person name="Yarden O."/>
            <person name="Zeng Q."/>
            <person name="Rollins J.A."/>
            <person name="Lebrun M.H."/>
            <person name="Dickman M."/>
        </authorList>
    </citation>
    <scope>NUCLEOTIDE SEQUENCE [LARGE SCALE GENOMIC DNA]</scope>
    <source>
        <strain evidence="2 3">B05.10</strain>
    </source>
</reference>
<dbReference type="KEGG" id="bfu:BCIN_05g00280"/>
<proteinExistence type="predicted"/>
<name>A0A384JG60_BOTFB</name>
<dbReference type="VEuPathDB" id="FungiDB:Bcin05g00280"/>
<keyword evidence="3" id="KW-1185">Reference proteome</keyword>
<dbReference type="OrthoDB" id="10326863at2759"/>
<reference evidence="2 3" key="3">
    <citation type="journal article" date="2017" name="Mol. Plant Pathol.">
        <title>A gapless genome sequence of the fungus Botrytis cinerea.</title>
        <authorList>
            <person name="Van Kan J.A."/>
            <person name="Stassen J.H."/>
            <person name="Mosbach A."/>
            <person name="Van Der Lee T.A."/>
            <person name="Faino L."/>
            <person name="Farmer A.D."/>
            <person name="Papasotiriou D.G."/>
            <person name="Zhou S."/>
            <person name="Seidl M.F."/>
            <person name="Cottam E."/>
            <person name="Edel D."/>
            <person name="Hahn M."/>
            <person name="Schwartz D.C."/>
            <person name="Dietrich R.A."/>
            <person name="Widdison S."/>
            <person name="Scalliet G."/>
        </authorList>
    </citation>
    <scope>NUCLEOTIDE SEQUENCE [LARGE SCALE GENOMIC DNA]</scope>
    <source>
        <strain evidence="2 3">B05.10</strain>
    </source>
</reference>
<dbReference type="EMBL" id="CP009809">
    <property type="protein sequence ID" value="ATZ49599.1"/>
    <property type="molecule type" value="Genomic_DNA"/>
</dbReference>
<accession>A0A384JG60</accession>
<feature type="compositionally biased region" description="Basic and acidic residues" evidence="1">
    <location>
        <begin position="67"/>
        <end position="84"/>
    </location>
</feature>
<evidence type="ECO:0000313" key="3">
    <source>
        <dbReference type="Proteomes" id="UP000001798"/>
    </source>
</evidence>
<protein>
    <submittedName>
        <fullName evidence="2">Uncharacterized protein</fullName>
    </submittedName>
</protein>
<dbReference type="AlphaFoldDB" id="A0A384JG60"/>
<organism evidence="2 3">
    <name type="scientific">Botryotinia fuckeliana (strain B05.10)</name>
    <name type="common">Noble rot fungus</name>
    <name type="synonym">Botrytis cinerea</name>
    <dbReference type="NCBI Taxonomy" id="332648"/>
    <lineage>
        <taxon>Eukaryota</taxon>
        <taxon>Fungi</taxon>
        <taxon>Dikarya</taxon>
        <taxon>Ascomycota</taxon>
        <taxon>Pezizomycotina</taxon>
        <taxon>Leotiomycetes</taxon>
        <taxon>Helotiales</taxon>
        <taxon>Sclerotiniaceae</taxon>
        <taxon>Botrytis</taxon>
    </lineage>
</organism>
<feature type="compositionally biased region" description="Polar residues" evidence="1">
    <location>
        <begin position="1"/>
        <end position="10"/>
    </location>
</feature>
<dbReference type="Proteomes" id="UP000001798">
    <property type="component" value="Chromosome 5"/>
</dbReference>
<dbReference type="RefSeq" id="XP_001550358.1">
    <property type="nucleotide sequence ID" value="XM_001550308.2"/>
</dbReference>
<reference evidence="2 3" key="2">
    <citation type="journal article" date="2012" name="Eukaryot. Cell">
        <title>Genome update of Botrytis cinerea strains B05.10 and T4.</title>
        <authorList>
            <person name="Staats M."/>
            <person name="van Kan J.A."/>
        </authorList>
    </citation>
    <scope>NUCLEOTIDE SEQUENCE [LARGE SCALE GENOMIC DNA]</scope>
    <source>
        <strain evidence="2 3">B05.10</strain>
    </source>
</reference>
<gene>
    <name evidence="2" type="ORF">BCIN_05g00280</name>
</gene>